<feature type="domain" description="Antitoxin SocA-like Panacea" evidence="1">
    <location>
        <begin position="22"/>
        <end position="120"/>
    </location>
</feature>
<gene>
    <name evidence="2" type="ORF">ARR48_02440</name>
    <name evidence="3" type="ORF">GEK10_13925</name>
</gene>
<evidence type="ECO:0000313" key="4">
    <source>
        <dbReference type="Proteomes" id="UP000368805"/>
    </source>
</evidence>
<dbReference type="EMBL" id="AAAQVA010000001">
    <property type="protein sequence ID" value="EAE1630650.1"/>
    <property type="molecule type" value="Genomic_DNA"/>
</dbReference>
<evidence type="ECO:0000313" key="2">
    <source>
        <dbReference type="EMBL" id="EAE1630650.1"/>
    </source>
</evidence>
<accession>A0A6W6SNY3</accession>
<evidence type="ECO:0000259" key="1">
    <source>
        <dbReference type="Pfam" id="PF13274"/>
    </source>
</evidence>
<evidence type="ECO:0000313" key="3">
    <source>
        <dbReference type="EMBL" id="HAA3600709.1"/>
    </source>
</evidence>
<organism evidence="3">
    <name type="scientific">Listeria monocytogenes</name>
    <dbReference type="NCBI Taxonomy" id="1639"/>
    <lineage>
        <taxon>Bacteria</taxon>
        <taxon>Bacillati</taxon>
        <taxon>Bacillota</taxon>
        <taxon>Bacilli</taxon>
        <taxon>Bacillales</taxon>
        <taxon>Listeriaceae</taxon>
        <taxon>Listeria</taxon>
    </lineage>
</organism>
<comment type="caution">
    <text evidence="3">The sequence shown here is derived from an EMBL/GenBank/DDBJ whole genome shotgun (WGS) entry which is preliminary data.</text>
</comment>
<proteinExistence type="predicted"/>
<reference evidence="3" key="3">
    <citation type="submission" date="2019-10" db="EMBL/GenBank/DDBJ databases">
        <authorList>
            <consortium name="NCBI Pathogen Detection Project"/>
        </authorList>
    </citation>
    <scope>NUCLEOTIDE SEQUENCE</scope>
    <source>
        <strain evidence="3">12-3042</strain>
    </source>
</reference>
<dbReference type="InterPro" id="IPR025272">
    <property type="entry name" value="SocA_Panacea"/>
</dbReference>
<reference evidence="2 4" key="2">
    <citation type="submission" date="2018-06" db="EMBL/GenBank/DDBJ databases">
        <authorList>
            <consortium name="GenomeTrakr: Next Generation Sequencing Network for Food Pathogen Tracability"/>
        </authorList>
    </citation>
    <scope>NUCLEOTIDE SEQUENCE [LARGE SCALE GENOMIC DNA]</scope>
    <source>
        <strain evidence="2 4">FDA00006304</strain>
    </source>
</reference>
<dbReference type="Pfam" id="PF13274">
    <property type="entry name" value="SocA_Panacea"/>
    <property type="match status" value="1"/>
</dbReference>
<protein>
    <submittedName>
        <fullName evidence="2">DUF4065 domain-containing protein</fullName>
    </submittedName>
</protein>
<sequence>MYTAKDLANWFLAKESMTPKKLQKMLYYAYAWTLTLTNEKEDDLSNKLFPEKFEAWVHGPVIPEIYHEYKRYGYTNIPKQENTIDLDNKDIESILDQVMLVYGKFDGNELESITHQEEPWNSARIGCGPLDTCNNVIDDVIMYKTYIERVS</sequence>
<name>A0A6W6SNY3_LISMN</name>
<dbReference type="RefSeq" id="WP_061399298.1">
    <property type="nucleotide sequence ID" value="NZ_LSPO01000026.1"/>
</dbReference>
<dbReference type="EMBL" id="DAABYL010000004">
    <property type="protein sequence ID" value="HAA3600709.1"/>
    <property type="molecule type" value="Genomic_DNA"/>
</dbReference>
<dbReference type="AlphaFoldDB" id="A0A6W6SNY3"/>
<dbReference type="Proteomes" id="UP000368805">
    <property type="component" value="Unassembled WGS sequence"/>
</dbReference>
<reference evidence="3" key="1">
    <citation type="journal article" date="2018" name="Genome Biol.">
        <title>SKESA: strategic k-mer extension for scrupulous assemblies.</title>
        <authorList>
            <person name="Souvorov A."/>
            <person name="Agarwala R."/>
            <person name="Lipman D.J."/>
        </authorList>
    </citation>
    <scope>NUCLEOTIDE SEQUENCE</scope>
    <source>
        <strain evidence="3">12-3042</strain>
    </source>
</reference>